<dbReference type="GO" id="GO:0046872">
    <property type="term" value="F:metal ion binding"/>
    <property type="evidence" value="ECO:0007669"/>
    <property type="project" value="UniProtKB-UniRule"/>
</dbReference>
<feature type="domain" description="Galactosyltransferase C-terminal" evidence="12">
    <location>
        <begin position="278"/>
        <end position="354"/>
    </location>
</feature>
<evidence type="ECO:0000256" key="10">
    <source>
        <dbReference type="ARBA" id="ARBA00023180"/>
    </source>
</evidence>
<comment type="cofactor">
    <cofactor evidence="11">
        <name>Mn(2+)</name>
        <dbReference type="ChEBI" id="CHEBI:29035"/>
    </cofactor>
</comment>
<name>A0A6A4K1H9_APOLU</name>
<evidence type="ECO:0000256" key="11">
    <source>
        <dbReference type="RuleBase" id="RU368121"/>
    </source>
</evidence>
<dbReference type="SUPFAM" id="SSF53448">
    <property type="entry name" value="Nucleotide-diphospho-sugar transferases"/>
    <property type="match status" value="1"/>
</dbReference>
<keyword evidence="4 11" id="KW-0328">Glycosyltransferase</keyword>
<feature type="transmembrane region" description="Helical" evidence="11">
    <location>
        <begin position="23"/>
        <end position="43"/>
    </location>
</feature>
<keyword evidence="6 11" id="KW-0812">Transmembrane</keyword>
<comment type="pathway">
    <text evidence="2 11">Protein modification; protein glycosylation.</text>
</comment>
<dbReference type="AlphaFoldDB" id="A0A6A4K1H9"/>
<dbReference type="GO" id="GO:0033842">
    <property type="term" value="F:N-acetyl-beta-glucosaminyl-derivative 4-beta-N-acetylgalactosaminyltransferase activity"/>
    <property type="evidence" value="ECO:0007669"/>
    <property type="project" value="TreeGrafter"/>
</dbReference>
<dbReference type="PANTHER" id="PTHR19300:SF57">
    <property type="entry name" value="BETA-1,4-N-ACETYLGALACTOSAMINYLTRANSFERASE"/>
    <property type="match status" value="1"/>
</dbReference>
<dbReference type="UniPathway" id="UPA00378"/>
<comment type="similarity">
    <text evidence="3 11">Belongs to the glycosyltransferase 7 family.</text>
</comment>
<evidence type="ECO:0000256" key="2">
    <source>
        <dbReference type="ARBA" id="ARBA00004922"/>
    </source>
</evidence>
<dbReference type="EMBL" id="WIXP02000007">
    <property type="protein sequence ID" value="KAF6208585.1"/>
    <property type="molecule type" value="Genomic_DNA"/>
</dbReference>
<dbReference type="InterPro" id="IPR003859">
    <property type="entry name" value="Galactosyl_T"/>
</dbReference>
<reference evidence="14" key="1">
    <citation type="journal article" date="2021" name="Mol. Ecol. Resour.">
        <title>Apolygus lucorum genome provides insights into omnivorousness and mesophyll feeding.</title>
        <authorList>
            <person name="Liu Y."/>
            <person name="Liu H."/>
            <person name="Wang H."/>
            <person name="Huang T."/>
            <person name="Liu B."/>
            <person name="Yang B."/>
            <person name="Yin L."/>
            <person name="Li B."/>
            <person name="Zhang Y."/>
            <person name="Zhang S."/>
            <person name="Jiang F."/>
            <person name="Zhang X."/>
            <person name="Ren Y."/>
            <person name="Wang B."/>
            <person name="Wang S."/>
            <person name="Lu Y."/>
            <person name="Wu K."/>
            <person name="Fan W."/>
            <person name="Wang G."/>
        </authorList>
    </citation>
    <scope>NUCLEOTIDE SEQUENCE</scope>
    <source>
        <strain evidence="14">12Hb</strain>
    </source>
</reference>
<evidence type="ECO:0000256" key="9">
    <source>
        <dbReference type="ARBA" id="ARBA00023136"/>
    </source>
</evidence>
<dbReference type="GO" id="GO:0006688">
    <property type="term" value="P:glycosphingolipid biosynthetic process"/>
    <property type="evidence" value="ECO:0007669"/>
    <property type="project" value="TreeGrafter"/>
</dbReference>
<dbReference type="InterPro" id="IPR027995">
    <property type="entry name" value="Galactosyl_T_N"/>
</dbReference>
<keyword evidence="8 11" id="KW-1133">Transmembrane helix</keyword>
<feature type="domain" description="Galactosyltransferase N-terminal" evidence="13">
    <location>
        <begin position="134"/>
        <end position="274"/>
    </location>
</feature>
<dbReference type="GO" id="GO:0005975">
    <property type="term" value="P:carbohydrate metabolic process"/>
    <property type="evidence" value="ECO:0007669"/>
    <property type="project" value="InterPro"/>
</dbReference>
<protein>
    <recommendedName>
        <fullName evidence="11">Beta-1,4-N-acetylgalactosaminyltransferase</fullName>
        <ecNumber evidence="11">2.4.1.-</ecNumber>
    </recommendedName>
    <alternativeName>
        <fullName evidence="11">Beta-4-GalNAcT</fullName>
    </alternativeName>
</protein>
<dbReference type="Pfam" id="PF13733">
    <property type="entry name" value="Glyco_transf_7N"/>
    <property type="match status" value="1"/>
</dbReference>
<comment type="caution">
    <text evidence="14">The sequence shown here is derived from an EMBL/GenBank/DDBJ whole genome shotgun (WGS) entry which is preliminary data.</text>
</comment>
<evidence type="ECO:0000259" key="12">
    <source>
        <dbReference type="Pfam" id="PF02709"/>
    </source>
</evidence>
<dbReference type="GO" id="GO:0016020">
    <property type="term" value="C:membrane"/>
    <property type="evidence" value="ECO:0007669"/>
    <property type="project" value="UniProtKB-SubCell"/>
</dbReference>
<keyword evidence="10 11" id="KW-0325">Glycoprotein</keyword>
<keyword evidence="7 11" id="KW-0735">Signal-anchor</keyword>
<keyword evidence="5 11" id="KW-0808">Transferase</keyword>
<evidence type="ECO:0000256" key="6">
    <source>
        <dbReference type="ARBA" id="ARBA00022692"/>
    </source>
</evidence>
<dbReference type="Pfam" id="PF02709">
    <property type="entry name" value="Glyco_transf_7C"/>
    <property type="match status" value="1"/>
</dbReference>
<evidence type="ECO:0000256" key="1">
    <source>
        <dbReference type="ARBA" id="ARBA00004606"/>
    </source>
</evidence>
<evidence type="ECO:0000313" key="15">
    <source>
        <dbReference type="Proteomes" id="UP000466442"/>
    </source>
</evidence>
<dbReference type="EC" id="2.4.1.-" evidence="11"/>
<dbReference type="OrthoDB" id="10038994at2759"/>
<keyword evidence="15" id="KW-1185">Reference proteome</keyword>
<keyword evidence="11" id="KW-0479">Metal-binding</keyword>
<sequence length="466" mass="55315">MRCLLQLLRRDSRTGETSTRSRLTWILICELFIALITSLLLYLTNENKHMGYEAEKVQKYHEINPFFNKNLEPYFLWRAKFFAMIETERIGTLEVYQNMLRNSISSQVIVNIIREESRDISNLDQKCVELKPECPQQPPNLRGRLQVKNWLVKMRKKRLREQQAYSFPRHPGKWSPSKCTSRHSVAIIIPYRSRRHQLHLLLQYLPRMLKKQQINYSIFLVEQVGNKTFNKGILMNAGFMTALSRPAHGVPYHCFIFHDSDLLTEDDRNMYTCPEYPRHMSIRVDELDYKLPYKELVGGIFAIRTDHFIRVNGYSNLYWGWGGEDDDMGLRVEEILKWTMRPPEELGRITTIPHVKQTPVLTLRFRRQLKRMTKKRYRSDGLSSVKYTLKRLIQRKQFTHVLIDVGDPPEDYRQMITSGQTQLRRILTQQLLEVLEKWQKMKNSPAHKRFNEAELLGLYPSDADHD</sequence>
<evidence type="ECO:0000256" key="7">
    <source>
        <dbReference type="ARBA" id="ARBA00022968"/>
    </source>
</evidence>
<comment type="subcellular location">
    <subcellularLocation>
        <location evidence="1 11">Membrane</location>
        <topology evidence="1 11">Single-pass type II membrane protein</topology>
    </subcellularLocation>
</comment>
<dbReference type="InterPro" id="IPR027791">
    <property type="entry name" value="Galactosyl_T_C"/>
</dbReference>
<evidence type="ECO:0000256" key="5">
    <source>
        <dbReference type="ARBA" id="ARBA00022679"/>
    </source>
</evidence>
<dbReference type="GO" id="GO:0008378">
    <property type="term" value="F:galactosyltransferase activity"/>
    <property type="evidence" value="ECO:0007669"/>
    <property type="project" value="TreeGrafter"/>
</dbReference>
<organism evidence="14 15">
    <name type="scientific">Apolygus lucorum</name>
    <name type="common">Small green plant bug</name>
    <name type="synonym">Lygocoris lucorum</name>
    <dbReference type="NCBI Taxonomy" id="248454"/>
    <lineage>
        <taxon>Eukaryota</taxon>
        <taxon>Metazoa</taxon>
        <taxon>Ecdysozoa</taxon>
        <taxon>Arthropoda</taxon>
        <taxon>Hexapoda</taxon>
        <taxon>Insecta</taxon>
        <taxon>Pterygota</taxon>
        <taxon>Neoptera</taxon>
        <taxon>Paraneoptera</taxon>
        <taxon>Hemiptera</taxon>
        <taxon>Heteroptera</taxon>
        <taxon>Panheteroptera</taxon>
        <taxon>Cimicomorpha</taxon>
        <taxon>Miridae</taxon>
        <taxon>Mirini</taxon>
        <taxon>Apolygus</taxon>
    </lineage>
</organism>
<evidence type="ECO:0000256" key="3">
    <source>
        <dbReference type="ARBA" id="ARBA00005735"/>
    </source>
</evidence>
<dbReference type="InterPro" id="IPR029044">
    <property type="entry name" value="Nucleotide-diphossugar_trans"/>
</dbReference>
<evidence type="ECO:0000256" key="8">
    <source>
        <dbReference type="ARBA" id="ARBA00022989"/>
    </source>
</evidence>
<gene>
    <name evidence="14" type="ORF">GE061_017043</name>
</gene>
<dbReference type="PRINTS" id="PR02050">
    <property type="entry name" value="B14GALTRFASE"/>
</dbReference>
<comment type="function">
    <text evidence="11">Catalyzes the transfer of galactose onto proteins or lipids.</text>
</comment>
<keyword evidence="9 11" id="KW-0472">Membrane</keyword>
<dbReference type="PANTHER" id="PTHR19300">
    <property type="entry name" value="BETA-1,4-GALACTOSYLTRANSFERASE"/>
    <property type="match status" value="1"/>
</dbReference>
<evidence type="ECO:0000259" key="13">
    <source>
        <dbReference type="Pfam" id="PF13733"/>
    </source>
</evidence>
<proteinExistence type="inferred from homology"/>
<dbReference type="Gene3D" id="3.90.550.10">
    <property type="entry name" value="Spore Coat Polysaccharide Biosynthesis Protein SpsA, Chain A"/>
    <property type="match status" value="1"/>
</dbReference>
<dbReference type="Proteomes" id="UP000466442">
    <property type="component" value="Unassembled WGS sequence"/>
</dbReference>
<evidence type="ECO:0000313" key="14">
    <source>
        <dbReference type="EMBL" id="KAF6208585.1"/>
    </source>
</evidence>
<accession>A0A6A4K1H9</accession>
<evidence type="ECO:0000256" key="4">
    <source>
        <dbReference type="ARBA" id="ARBA00022676"/>
    </source>
</evidence>
<dbReference type="GO" id="GO:0005794">
    <property type="term" value="C:Golgi apparatus"/>
    <property type="evidence" value="ECO:0007669"/>
    <property type="project" value="TreeGrafter"/>
</dbReference>
<keyword evidence="11" id="KW-0464">Manganese</keyword>